<proteinExistence type="predicted"/>
<evidence type="ECO:0000256" key="1">
    <source>
        <dbReference type="ARBA" id="ARBA00022737"/>
    </source>
</evidence>
<evidence type="ECO:0000313" key="5">
    <source>
        <dbReference type="Proteomes" id="UP000256873"/>
    </source>
</evidence>
<reference evidence="4 5" key="1">
    <citation type="submission" date="2017-10" db="EMBL/GenBank/DDBJ databases">
        <title>A large-scale comparative metagenomic study reveals the eutrophication-driven functional interactions in six Microcystis-epibionts communities.</title>
        <authorList>
            <person name="Li Q."/>
            <person name="Lin F."/>
        </authorList>
    </citation>
    <scope>NUCLEOTIDE SEQUENCE [LARGE SCALE GENOMIC DNA]</scope>
    <source>
        <strain evidence="4">TF09</strain>
    </source>
</reference>
<organism evidence="4 5">
    <name type="scientific">Microcystis flos-aquae TF09</name>
    <dbReference type="NCBI Taxonomy" id="2060473"/>
    <lineage>
        <taxon>Bacteria</taxon>
        <taxon>Bacillati</taxon>
        <taxon>Cyanobacteriota</taxon>
        <taxon>Cyanophyceae</taxon>
        <taxon>Oscillatoriophycideae</taxon>
        <taxon>Chroococcales</taxon>
        <taxon>Microcystaceae</taxon>
        <taxon>Microcystis</taxon>
    </lineage>
</organism>
<feature type="domain" description="CHAT" evidence="3">
    <location>
        <begin position="1096"/>
        <end position="1427"/>
    </location>
</feature>
<dbReference type="InterPro" id="IPR024983">
    <property type="entry name" value="CHAT_dom"/>
</dbReference>
<dbReference type="InterPro" id="IPR011990">
    <property type="entry name" value="TPR-like_helical_dom_sf"/>
</dbReference>
<dbReference type="SUPFAM" id="SSF48452">
    <property type="entry name" value="TPR-like"/>
    <property type="match status" value="4"/>
</dbReference>
<dbReference type="Gene3D" id="1.25.40.10">
    <property type="entry name" value="Tetratricopeptide repeat domain"/>
    <property type="match status" value="3"/>
</dbReference>
<dbReference type="EMBL" id="QQWC01000003">
    <property type="protein sequence ID" value="REJ41977.1"/>
    <property type="molecule type" value="Genomic_DNA"/>
</dbReference>
<protein>
    <submittedName>
        <fullName evidence="4">CHAT domain-containing protein</fullName>
    </submittedName>
</protein>
<name>A0A3E0L3P9_9CHRO</name>
<accession>A0A3E0L3P9</accession>
<comment type="caution">
    <text evidence="4">The sequence shown here is derived from an EMBL/GenBank/DDBJ whole genome shotgun (WGS) entry which is preliminary data.</text>
</comment>
<dbReference type="Pfam" id="PF12770">
    <property type="entry name" value="CHAT"/>
    <property type="match status" value="1"/>
</dbReference>
<sequence>MNEQRAQAYINLIEQLLACTNDEELNKILQANQELIDPEFLQVMENYAMRLEQQGNNHAARLRNMAQQLGQFLNPQARSIEEYQGFLLEVLQAENKSNDPTMVYPILQRGQHLLDDTFAKFLQQSARNMFSQRKAEEVAVIARVIENLCIYIQQFPLGSRANNLEIAITGYQTLLEVYTRDAFPEDWAGIQNNLGVAYVDRVRGERADNLERAIAAYNLSLEVYTREAFPENWARLQNNLGNAYRSRIRGERADNLERAIAASNLSLEVLTHQAFPEDWAGTQNNLGNAYSSRIRGERADNLELAITAYNLSLEVYTREAFPENWARSQNNLGNAYRSRIRGERADNLELAITAYNLSLEVYTREAFPENWARSQNNLGNAYRSRIRGERADNLERAITAYNLSLEVLTRQAFPEDWAGTQNNLGTAYLDRIRGERTDNLELAIVAHNLSLEVYTREAFPEQWATTQNNLGNAYSSRIRGERADNLELAITAYNLSLEVYTREAFPENWARSQNNLGNAYLYRIRGERADNLERAIAASNLSLKVYTREAFPEDWARSQNNLGIAYLYRIRGEKADNLELAIAAFNLSLEVRTREAFPEDWAGTQNNLGNAYSSRIRGERADNLELAIAAYNLSLEVYTREAFPEDWARSQNNLGTAYSKRIRGEKADNLELAIAAFNLSLEVRTREAFPEDWARSQNNLGTAYSDRIIGERADNLELAIAASNLSLEVYTREAFPEDWASSQNNLGTAYLYRIRGEKADNLELAIAASNLSLEVYTRDTFPYEWAGLQNNLGLAYSNRILGKRANNLELAIAALNQSLKVHTPTAFPVECLTTGRNLGNTANFIKDWETAIKGYNLAIEAVENIRLEALNPQRQQEILSEAMDVYHGIVQSYLNLNQKDCALEYVERSKTRYLVQLLTDRDIYPKGNIPQTIITELDRLRRAIIGEEQQLAIQEQTRNRGVTLTLDEQRQPILNDYTHLNHLKQELSQLIDREITPIDPTFSLTQKVESIPLSEIQSLIDQDTAILEWYIAGDSIMAFIVIPPNPPSKGGNSEVKGVKVWQSSAEDREKLIDFIKDYRDAYENNKTEWINNLNDCLNQLSEILHIDELLELIPKSCSRLILIPHWFLHIIPLHCLPLKNGQFLYQRFYNGVGYVPSCQLLKLVKLSQRENFTRLFAIKNPTRKDLKPLLGANLEIERISQGFATEKTIIIGELEASEQTLENRRQELQASHCIHFSCHGKFNNESPRDSALMLADPDGNLGELANLTLAEVFEKFDLRECRLVTFSACESGIIESKADSISDEYVGLPSGFLFAGSSSVVSTLWTVDPLATTLFMTKFYHDLKRISIRDEGSIAIVLNHTQTWLRTLNSKKLARIKNSQKFQQLLDRVFESKRDRRKFQDLLEAAVKREPYPFANPYYWTAFIATGV</sequence>
<gene>
    <name evidence="4" type="ORF">DWQ54_13790</name>
</gene>
<dbReference type="PANTHER" id="PTHR45641">
    <property type="entry name" value="TETRATRICOPEPTIDE REPEAT PROTEIN (AFU_ORTHOLOGUE AFUA_6G03870)"/>
    <property type="match status" value="1"/>
</dbReference>
<evidence type="ECO:0000259" key="3">
    <source>
        <dbReference type="Pfam" id="PF12770"/>
    </source>
</evidence>
<keyword evidence="2" id="KW-0802">TPR repeat</keyword>
<keyword evidence="1" id="KW-0677">Repeat</keyword>
<evidence type="ECO:0000313" key="4">
    <source>
        <dbReference type="EMBL" id="REJ41977.1"/>
    </source>
</evidence>
<evidence type="ECO:0000256" key="2">
    <source>
        <dbReference type="ARBA" id="ARBA00022803"/>
    </source>
</evidence>
<dbReference type="PANTHER" id="PTHR45641:SF19">
    <property type="entry name" value="NEPHROCYSTIN-3"/>
    <property type="match status" value="1"/>
</dbReference>
<dbReference type="Proteomes" id="UP000256873">
    <property type="component" value="Unassembled WGS sequence"/>
</dbReference>